<protein>
    <recommendedName>
        <fullName evidence="2">UDP-glucose/GDP-mannose dehydrogenase N-terminal domain-containing protein</fullName>
    </recommendedName>
</protein>
<feature type="domain" description="UDP-glucose/GDP-mannose dehydrogenase N-terminal" evidence="2">
    <location>
        <begin position="46"/>
        <end position="227"/>
    </location>
</feature>
<dbReference type="GO" id="GO:0051287">
    <property type="term" value="F:NAD binding"/>
    <property type="evidence" value="ECO:0007669"/>
    <property type="project" value="InterPro"/>
</dbReference>
<accession>A0A4U0QPW1</accession>
<keyword evidence="4" id="KW-1185">Reference proteome</keyword>
<dbReference type="GO" id="GO:0000271">
    <property type="term" value="P:polysaccharide biosynthetic process"/>
    <property type="evidence" value="ECO:0007669"/>
    <property type="project" value="InterPro"/>
</dbReference>
<dbReference type="SUPFAM" id="SSF51735">
    <property type="entry name" value="NAD(P)-binding Rossmann-fold domains"/>
    <property type="match status" value="1"/>
</dbReference>
<dbReference type="InterPro" id="IPR036291">
    <property type="entry name" value="NAD(P)-bd_dom_sf"/>
</dbReference>
<comment type="similarity">
    <text evidence="1">Belongs to the UDP-glucose/GDP-mannose dehydrogenase family.</text>
</comment>
<reference evidence="3 4" key="1">
    <citation type="submission" date="2019-04" db="EMBL/GenBank/DDBJ databases">
        <authorList>
            <person name="Li J."/>
        </authorList>
    </citation>
    <scope>NUCLEOTIDE SEQUENCE [LARGE SCALE GENOMIC DNA]</scope>
    <source>
        <strain evidence="3 4">CCTCC AB2016182</strain>
    </source>
</reference>
<sequence>MLPTARPAGRDLPQGGKTAAGVTIMIHQPPHQAFRPALSVRPLPVISVLGLGRQGVMTAAVLADLGHHVIGIDVDPDRVETLAQGRIAHIEPALAALVRRGVLAGRIQASDDILPAVLASDVTIVTGGCDIAEPGQSSCHALQATGRTLGQILALKDGFHVVMQQAPVLPGTIRGVLQQAIQQVSGLTAGRDFGICHWPARPSNSPAGGEIRIPSGNVLGVGDRRTAVRIGAILAQLGVQPTVTSIEVAEMAGHVGFDAPEAPGRDAPAHRGAPMLDALAGLCGVPA</sequence>
<dbReference type="Gene3D" id="3.40.50.720">
    <property type="entry name" value="NAD(P)-binding Rossmann-like Domain"/>
    <property type="match status" value="1"/>
</dbReference>
<dbReference type="Proteomes" id="UP000306223">
    <property type="component" value="Unassembled WGS sequence"/>
</dbReference>
<dbReference type="GO" id="GO:0016616">
    <property type="term" value="F:oxidoreductase activity, acting on the CH-OH group of donors, NAD or NADP as acceptor"/>
    <property type="evidence" value="ECO:0007669"/>
    <property type="project" value="InterPro"/>
</dbReference>
<name>A0A4U0QPW1_9RHOB</name>
<dbReference type="EMBL" id="SUNH01000014">
    <property type="protein sequence ID" value="TJZ83927.1"/>
    <property type="molecule type" value="Genomic_DNA"/>
</dbReference>
<evidence type="ECO:0000259" key="2">
    <source>
        <dbReference type="Pfam" id="PF03721"/>
    </source>
</evidence>
<dbReference type="InterPro" id="IPR001732">
    <property type="entry name" value="UDP-Glc/GDP-Man_DH_N"/>
</dbReference>
<proteinExistence type="inferred from homology"/>
<organism evidence="3 4">
    <name type="scientific">Paracoccus hibiscisoli</name>
    <dbReference type="NCBI Taxonomy" id="2023261"/>
    <lineage>
        <taxon>Bacteria</taxon>
        <taxon>Pseudomonadati</taxon>
        <taxon>Pseudomonadota</taxon>
        <taxon>Alphaproteobacteria</taxon>
        <taxon>Rhodobacterales</taxon>
        <taxon>Paracoccaceae</taxon>
        <taxon>Paracoccus</taxon>
    </lineage>
</organism>
<dbReference type="AlphaFoldDB" id="A0A4U0QPW1"/>
<dbReference type="PANTHER" id="PTHR43491:SF2">
    <property type="entry name" value="UDP-N-ACETYL-D-MANNOSAMINE DEHYDROGENASE"/>
    <property type="match status" value="1"/>
</dbReference>
<dbReference type="Pfam" id="PF03721">
    <property type="entry name" value="UDPG_MGDP_dh_N"/>
    <property type="match status" value="1"/>
</dbReference>
<evidence type="ECO:0000256" key="1">
    <source>
        <dbReference type="ARBA" id="ARBA00006601"/>
    </source>
</evidence>
<dbReference type="PANTHER" id="PTHR43491">
    <property type="entry name" value="UDP-N-ACETYL-D-MANNOSAMINE DEHYDROGENASE"/>
    <property type="match status" value="1"/>
</dbReference>
<evidence type="ECO:0000313" key="3">
    <source>
        <dbReference type="EMBL" id="TJZ83927.1"/>
    </source>
</evidence>
<gene>
    <name evidence="3" type="ORF">FA740_10845</name>
</gene>
<evidence type="ECO:0000313" key="4">
    <source>
        <dbReference type="Proteomes" id="UP000306223"/>
    </source>
</evidence>
<dbReference type="GO" id="GO:0016628">
    <property type="term" value="F:oxidoreductase activity, acting on the CH-CH group of donors, NAD or NADP as acceptor"/>
    <property type="evidence" value="ECO:0007669"/>
    <property type="project" value="InterPro"/>
</dbReference>
<dbReference type="OrthoDB" id="9803238at2"/>
<comment type="caution">
    <text evidence="3">The sequence shown here is derived from an EMBL/GenBank/DDBJ whole genome shotgun (WGS) entry which is preliminary data.</text>
</comment>
<dbReference type="InterPro" id="IPR028359">
    <property type="entry name" value="UDP_ManNAc/GlcNAc_DH"/>
</dbReference>